<keyword evidence="1" id="KW-0732">Signal</keyword>
<dbReference type="EMBL" id="JAMXLT020000007">
    <property type="protein sequence ID" value="MDW8548394.1"/>
    <property type="molecule type" value="Genomic_DNA"/>
</dbReference>
<organism evidence="2 3">
    <name type="scientific">Epilithonimonas ginsengisoli</name>
    <dbReference type="NCBI Taxonomy" id="1245592"/>
    <lineage>
        <taxon>Bacteria</taxon>
        <taxon>Pseudomonadati</taxon>
        <taxon>Bacteroidota</taxon>
        <taxon>Flavobacteriia</taxon>
        <taxon>Flavobacteriales</taxon>
        <taxon>Weeksellaceae</taxon>
        <taxon>Chryseobacterium group</taxon>
        <taxon>Epilithonimonas</taxon>
    </lineage>
</organism>
<dbReference type="RefSeq" id="WP_165596593.1">
    <property type="nucleotide sequence ID" value="NZ_JAMXLT020000007.1"/>
</dbReference>
<evidence type="ECO:0000313" key="2">
    <source>
        <dbReference type="EMBL" id="MDW8548394.1"/>
    </source>
</evidence>
<accession>A0ABU4JFI8</accession>
<feature type="chain" id="PRO_5046472209" evidence="1">
    <location>
        <begin position="20"/>
        <end position="51"/>
    </location>
</feature>
<reference evidence="2 3" key="1">
    <citation type="submission" date="2023-11" db="EMBL/GenBank/DDBJ databases">
        <title>First isolation, identification, and characterization of non-pathogenic Epilithonimonas ginsengisoli isolated from diseased farmed rainbow trout (Oncorhynchus mykiss) in Chile.</title>
        <authorList>
            <person name="Miranda C.D."/>
            <person name="Irgang R."/>
            <person name="Concha C."/>
            <person name="Rojas R."/>
            <person name="Avendano R."/>
        </authorList>
    </citation>
    <scope>NUCLEOTIDE SEQUENCE [LARGE SCALE GENOMIC DNA]</scope>
    <source>
        <strain evidence="2 3">FP99</strain>
    </source>
</reference>
<evidence type="ECO:0000313" key="3">
    <source>
        <dbReference type="Proteomes" id="UP001204439"/>
    </source>
</evidence>
<proteinExistence type="predicted"/>
<dbReference type="Proteomes" id="UP001204439">
    <property type="component" value="Unassembled WGS sequence"/>
</dbReference>
<gene>
    <name evidence="2" type="ORF">NG800_005700</name>
</gene>
<name>A0ABU4JFI8_9FLAO</name>
<sequence>MRSSVTLFIFMIFTSILSAQVEKFTVADNTYYGTKAIPEEITGKYWYEKSK</sequence>
<keyword evidence="3" id="KW-1185">Reference proteome</keyword>
<evidence type="ECO:0000256" key="1">
    <source>
        <dbReference type="SAM" id="SignalP"/>
    </source>
</evidence>
<feature type="signal peptide" evidence="1">
    <location>
        <begin position="1"/>
        <end position="19"/>
    </location>
</feature>
<comment type="caution">
    <text evidence="2">The sequence shown here is derived from an EMBL/GenBank/DDBJ whole genome shotgun (WGS) entry which is preliminary data.</text>
</comment>
<protein>
    <submittedName>
        <fullName evidence="2">Uncharacterized protein</fullName>
    </submittedName>
</protein>